<dbReference type="OrthoDB" id="411575at2759"/>
<keyword evidence="3" id="KW-1185">Reference proteome</keyword>
<feature type="chain" id="PRO_5032615005" evidence="1">
    <location>
        <begin position="24"/>
        <end position="415"/>
    </location>
</feature>
<comment type="caution">
    <text evidence="2">The sequence shown here is derived from an EMBL/GenBank/DDBJ whole genome shotgun (WGS) entry which is preliminary data.</text>
</comment>
<name>A0A813C4Q2_9DINO</name>
<accession>A0A813C4Q2</accession>
<proteinExistence type="predicted"/>
<sequence length="415" mass="45035">MAPAPLGCAWFCLASWQLTISVAAKSGIDCGRRMFHDVRMVVIRTWSDGGTRCQGAPATLPAKAKAKEERRWGRRKYKANYYYYGKQTTTTRIATTTTTVSTAPPMWLLANAQDKCDDLCKFNGYGGCGAGEIARINSTEAVAALLLQEFNITCNTNPNRNEDFGIFYADNDDCWFVDGTVDCTQGLSNVGRRPVCYCEGTTSTTTPDAGWAFGEDQDSCNDFCRFTGFDGCNESMIQEISTYPRAVRLIEGLGMNLTCDAAIRQKDTGVFINPSNVDPSFAQCFSVKGTVDCDVGFSSLKPLCFCSSTTVTTTLSVNWQLGAVGQTCDDVCTNGCVVSEMEQIFRMPRATRLIEGLFGKTCVQGGGSRSNGIFFDPTTGNDGKCFYFDPGAVNCGANDNPSKEAPVCYCAPARI</sequence>
<keyword evidence="1" id="KW-0732">Signal</keyword>
<organism evidence="2 3">
    <name type="scientific">Symbiodinium necroappetens</name>
    <dbReference type="NCBI Taxonomy" id="1628268"/>
    <lineage>
        <taxon>Eukaryota</taxon>
        <taxon>Sar</taxon>
        <taxon>Alveolata</taxon>
        <taxon>Dinophyceae</taxon>
        <taxon>Suessiales</taxon>
        <taxon>Symbiodiniaceae</taxon>
        <taxon>Symbiodinium</taxon>
    </lineage>
</organism>
<dbReference type="EMBL" id="CAJNJA010087264">
    <property type="protein sequence ID" value="CAE7938839.1"/>
    <property type="molecule type" value="Genomic_DNA"/>
</dbReference>
<gene>
    <name evidence="2" type="ORF">SNEC2469_LOCUS33310</name>
</gene>
<reference evidence="2" key="1">
    <citation type="submission" date="2021-02" db="EMBL/GenBank/DDBJ databases">
        <authorList>
            <person name="Dougan E. K."/>
            <person name="Rhodes N."/>
            <person name="Thang M."/>
            <person name="Chan C."/>
        </authorList>
    </citation>
    <scope>NUCLEOTIDE SEQUENCE</scope>
</reference>
<dbReference type="AlphaFoldDB" id="A0A813C4Q2"/>
<evidence type="ECO:0000313" key="3">
    <source>
        <dbReference type="Proteomes" id="UP000601435"/>
    </source>
</evidence>
<evidence type="ECO:0000313" key="2">
    <source>
        <dbReference type="EMBL" id="CAE7938839.1"/>
    </source>
</evidence>
<dbReference type="Proteomes" id="UP000601435">
    <property type="component" value="Unassembled WGS sequence"/>
</dbReference>
<protein>
    <submittedName>
        <fullName evidence="2">Uncharacterized protein</fullName>
    </submittedName>
</protein>
<feature type="signal peptide" evidence="1">
    <location>
        <begin position="1"/>
        <end position="23"/>
    </location>
</feature>
<evidence type="ECO:0000256" key="1">
    <source>
        <dbReference type="SAM" id="SignalP"/>
    </source>
</evidence>